<feature type="compositionally biased region" description="Basic and acidic residues" evidence="1">
    <location>
        <begin position="600"/>
        <end position="609"/>
    </location>
</feature>
<feature type="compositionally biased region" description="Polar residues" evidence="1">
    <location>
        <begin position="1203"/>
        <end position="1216"/>
    </location>
</feature>
<feature type="region of interest" description="Disordered" evidence="1">
    <location>
        <begin position="61"/>
        <end position="258"/>
    </location>
</feature>
<name>A0ABR3AF22_9AGAR</name>
<feature type="compositionally biased region" description="Pro residues" evidence="1">
    <location>
        <begin position="967"/>
        <end position="976"/>
    </location>
</feature>
<protein>
    <submittedName>
        <fullName evidence="2">Uncharacterized protein</fullName>
    </submittedName>
</protein>
<feature type="compositionally biased region" description="Acidic residues" evidence="1">
    <location>
        <begin position="194"/>
        <end position="229"/>
    </location>
</feature>
<dbReference type="EMBL" id="JBBXMP010000001">
    <property type="protein sequence ID" value="KAL0072491.1"/>
    <property type="molecule type" value="Genomic_DNA"/>
</dbReference>
<feature type="compositionally biased region" description="Basic residues" evidence="1">
    <location>
        <begin position="1187"/>
        <end position="1199"/>
    </location>
</feature>
<feature type="compositionally biased region" description="Polar residues" evidence="1">
    <location>
        <begin position="754"/>
        <end position="767"/>
    </location>
</feature>
<feature type="compositionally biased region" description="Polar residues" evidence="1">
    <location>
        <begin position="950"/>
        <end position="963"/>
    </location>
</feature>
<reference evidence="2 3" key="1">
    <citation type="submission" date="2024-05" db="EMBL/GenBank/DDBJ databases">
        <title>A draft genome resource for the thread blight pathogen Marasmius tenuissimus strain MS-2.</title>
        <authorList>
            <person name="Yulfo-Soto G.E."/>
            <person name="Baruah I.K."/>
            <person name="Amoako-Attah I."/>
            <person name="Bukari Y."/>
            <person name="Meinhardt L.W."/>
            <person name="Bailey B.A."/>
            <person name="Cohen S.P."/>
        </authorList>
    </citation>
    <scope>NUCLEOTIDE SEQUENCE [LARGE SCALE GENOMIC DNA]</scope>
    <source>
        <strain evidence="2 3">MS-2</strain>
    </source>
</reference>
<feature type="compositionally biased region" description="Polar residues" evidence="1">
    <location>
        <begin position="1526"/>
        <end position="1537"/>
    </location>
</feature>
<feature type="compositionally biased region" description="Basic residues" evidence="1">
    <location>
        <begin position="1488"/>
        <end position="1497"/>
    </location>
</feature>
<feature type="compositionally biased region" description="Acidic residues" evidence="1">
    <location>
        <begin position="638"/>
        <end position="648"/>
    </location>
</feature>
<feature type="region of interest" description="Disordered" evidence="1">
    <location>
        <begin position="1"/>
        <end position="45"/>
    </location>
</feature>
<feature type="compositionally biased region" description="Basic and acidic residues" evidence="1">
    <location>
        <begin position="1122"/>
        <end position="1131"/>
    </location>
</feature>
<organism evidence="2 3">
    <name type="scientific">Marasmius tenuissimus</name>
    <dbReference type="NCBI Taxonomy" id="585030"/>
    <lineage>
        <taxon>Eukaryota</taxon>
        <taxon>Fungi</taxon>
        <taxon>Dikarya</taxon>
        <taxon>Basidiomycota</taxon>
        <taxon>Agaricomycotina</taxon>
        <taxon>Agaricomycetes</taxon>
        <taxon>Agaricomycetidae</taxon>
        <taxon>Agaricales</taxon>
        <taxon>Marasmiineae</taxon>
        <taxon>Marasmiaceae</taxon>
        <taxon>Marasmius</taxon>
    </lineage>
</organism>
<dbReference type="Proteomes" id="UP001437256">
    <property type="component" value="Unassembled WGS sequence"/>
</dbReference>
<feature type="compositionally biased region" description="Basic and acidic residues" evidence="1">
    <location>
        <begin position="105"/>
        <end position="119"/>
    </location>
</feature>
<comment type="caution">
    <text evidence="2">The sequence shown here is derived from an EMBL/GenBank/DDBJ whole genome shotgun (WGS) entry which is preliminary data.</text>
</comment>
<feature type="compositionally biased region" description="Basic and acidic residues" evidence="1">
    <location>
        <begin position="74"/>
        <end position="83"/>
    </location>
</feature>
<proteinExistence type="predicted"/>
<feature type="compositionally biased region" description="Basic and acidic residues" evidence="1">
    <location>
        <begin position="1498"/>
        <end position="1516"/>
    </location>
</feature>
<feature type="compositionally biased region" description="Acidic residues" evidence="1">
    <location>
        <begin position="128"/>
        <end position="171"/>
    </location>
</feature>
<feature type="compositionally biased region" description="Low complexity" evidence="1">
    <location>
        <begin position="1135"/>
        <end position="1145"/>
    </location>
</feature>
<feature type="compositionally biased region" description="Acidic residues" evidence="1">
    <location>
        <begin position="908"/>
        <end position="917"/>
    </location>
</feature>
<feature type="region of interest" description="Disordered" evidence="1">
    <location>
        <begin position="347"/>
        <end position="367"/>
    </location>
</feature>
<feature type="compositionally biased region" description="Polar residues" evidence="1">
    <location>
        <begin position="652"/>
        <end position="674"/>
    </location>
</feature>
<feature type="compositionally biased region" description="Polar residues" evidence="1">
    <location>
        <begin position="1439"/>
        <end position="1452"/>
    </location>
</feature>
<evidence type="ECO:0000256" key="1">
    <source>
        <dbReference type="SAM" id="MobiDB-lite"/>
    </source>
</evidence>
<feature type="compositionally biased region" description="Low complexity" evidence="1">
    <location>
        <begin position="17"/>
        <end position="26"/>
    </location>
</feature>
<feature type="region of interest" description="Disordered" evidence="1">
    <location>
        <begin position="534"/>
        <end position="801"/>
    </location>
</feature>
<feature type="region of interest" description="Disordered" evidence="1">
    <location>
        <begin position="1347"/>
        <end position="1595"/>
    </location>
</feature>
<feature type="compositionally biased region" description="Low complexity" evidence="1">
    <location>
        <begin position="1370"/>
        <end position="1389"/>
    </location>
</feature>
<feature type="compositionally biased region" description="Low complexity" evidence="1">
    <location>
        <begin position="768"/>
        <end position="790"/>
    </location>
</feature>
<feature type="compositionally biased region" description="Polar residues" evidence="1">
    <location>
        <begin position="347"/>
        <end position="357"/>
    </location>
</feature>
<feature type="compositionally biased region" description="Basic and acidic residues" evidence="1">
    <location>
        <begin position="1542"/>
        <end position="1551"/>
    </location>
</feature>
<sequence>MPSMFPAHVGRETPQISSRSHSSSLSQRVPRAPIHNPYDKFSQTDFDAWIGGITGTLRKALGHEDDAQGTTDDTSDRLLEHVTDAGLTQNQSVEQEAESPLAQSETRDAFRKGKGRDPAEGPGFGPGTEDDPIELESDSDQEDELDEDLEDGDWGVDEEVEPRDSQGEDTFDVNVRPHIVTKYAETSNGRVEEADGEEDEEDFAGSEAPQEDELDEDEDLGEGEYDDAAEQPTVVLSDSEDEEDENKTPERLLPSVAVLNEPTVVDEENASQPSEVNTAFPLEYDAGAAQPVELQDAWDGPRKYAEDFYSGGDNLSLMDTLDPHRLNENDRSDIVAFLTPGIITPSDSASEVVSQPSRHLPTSPPQQEYLEFSDLEDESLFAEGDRGESDEEVVEVLPTPHVSSQPHQGQEVLTGENEVIEAGMDSDDEVVEIVSGADYDDYAMTTSEIIVEEMSQLNEYTTLLNGSPELVGTVDGGTEIVSAETRVTVTTEVVGLPSSDLDETREMMNVGSLDTAGFVEPPLDDLDEIHSAENMKIDPVNIQQSGDSNLGIDGEGPKLGDVEEDSSAERAESPRPDDDAIPIERPITHPEPPSDSSDQLPDHSIESHVADIPSSHSIHDEDSGINQVTDVPFSDEPPVGDEEVDDSHEEGSSSTQPLENSVSNSISPSATVSHPSPDPKKSLPQLSINAKTDARYPEPSWGSDESQWQGPSPTTVPSQRPHPSSDPKRSLPQLSIDPSPNAPSPGPFWGHQPSPHSNHVQPAYQQQSSLHSPSPSTASSSTNNNATSPHGTNAVPSANPLMSPYERMTMRWIPFNTNVNPATPNPSGQPNASLNSSYPSQPTFAHVPLIGSSSYHLPPYYSTRNAHYLRHPATQGQVPPGGSAPSLVVTTNDPYPAALSTPGVSANLDEESDEENQSEQGNSSSDGEGGPSSKQGSLLKAGTELDGVGSKSTPVLTVDTNIENGIPPAPPSPVTPVIPSKGQPKDHQPTSIQGLPQDGEPAEQPPLTQKEKPESSSVGGKGKGKAIQRPALEKHITPSSDNILPAAGNEPQKERVPLPLTPEPTLGSISSAPANGRDDADGRAPKRKRQASKPEQPRKTQAGKGKKAGVRTEPPVSKGKGKQTETSRQHSETPSAASSGASAVAKLLDNRSSSVGSGDGTQPSPTPARLKDFVFPKPVIAQPMLHNHSKKGPMQHSHRPPVTLQTQIQKRSTSFGSPIAGPSSQPPPPTHHPTRSANSPVTRSNCRYHKISLPETEDGPRIFFLVPGCSLTDRELIKEEEIVDHGDATSEDSARMVPDIEYLDINAYVIGIIRLLVGPDKEQEVYFLPKPGEERARKMGRKKSTIIWGDSHTATGHPLSPHPSSRDAPTSANGSANGSSTTTTTTRTRSNTDYDRVSTSPLTEDSEDEGFHPARAGESQKTGSSAPPLNDTAAVNGDTPLSPTKFTGNTNGKKPKRAKHLGHDAAEYMPISGDETESDNPEGGQKKSPSKRSLKRPRTAETDKGEDGDRQEKKQPQEPLSPISAPPQTNSPVSPAVTSAAKKPDASEHLVKGPLVDSQRQALDRSLPGLRGVYKRPRPSEGVEEEERKKRKTEA</sequence>
<feature type="compositionally biased region" description="Basic and acidic residues" evidence="1">
    <location>
        <begin position="555"/>
        <end position="578"/>
    </location>
</feature>
<gene>
    <name evidence="2" type="ORF">AAF712_000254</name>
</gene>
<feature type="region of interest" description="Disordered" evidence="1">
    <location>
        <begin position="872"/>
        <end position="1243"/>
    </location>
</feature>
<accession>A0ABR3AF22</accession>
<evidence type="ECO:0000313" key="3">
    <source>
        <dbReference type="Proteomes" id="UP001437256"/>
    </source>
</evidence>
<keyword evidence="3" id="KW-1185">Reference proteome</keyword>
<feature type="region of interest" description="Disordered" evidence="1">
    <location>
        <begin position="816"/>
        <end position="839"/>
    </location>
</feature>
<evidence type="ECO:0000313" key="2">
    <source>
        <dbReference type="EMBL" id="KAL0072491.1"/>
    </source>
</evidence>
<feature type="compositionally biased region" description="Polar residues" evidence="1">
    <location>
        <begin position="1150"/>
        <end position="1163"/>
    </location>
</feature>
<feature type="compositionally biased region" description="Polar residues" evidence="1">
    <location>
        <begin position="703"/>
        <end position="722"/>
    </location>
</feature>